<reference evidence="1 2" key="1">
    <citation type="journal article" date="2014" name="Nat. Commun.">
        <title>Multiple recent horizontal transfers of a large genomic region in cheese making fungi.</title>
        <authorList>
            <person name="Cheeseman K."/>
            <person name="Ropars J."/>
            <person name="Renault P."/>
            <person name="Dupont J."/>
            <person name="Gouzy J."/>
            <person name="Branca A."/>
            <person name="Abraham A.L."/>
            <person name="Ceppi M."/>
            <person name="Conseiller E."/>
            <person name="Debuchy R."/>
            <person name="Malagnac F."/>
            <person name="Goarin A."/>
            <person name="Silar P."/>
            <person name="Lacoste S."/>
            <person name="Sallet E."/>
            <person name="Bensimon A."/>
            <person name="Giraud T."/>
            <person name="Brygoo Y."/>
        </authorList>
    </citation>
    <scope>NUCLEOTIDE SEQUENCE [LARGE SCALE GENOMIC DNA]</scope>
    <source>
        <strain evidence="2">FM 013</strain>
    </source>
</reference>
<organism evidence="1 2">
    <name type="scientific">Penicillium camemberti (strain FM 013)</name>
    <dbReference type="NCBI Taxonomy" id="1429867"/>
    <lineage>
        <taxon>Eukaryota</taxon>
        <taxon>Fungi</taxon>
        <taxon>Dikarya</taxon>
        <taxon>Ascomycota</taxon>
        <taxon>Pezizomycotina</taxon>
        <taxon>Eurotiomycetes</taxon>
        <taxon>Eurotiomycetidae</taxon>
        <taxon>Eurotiales</taxon>
        <taxon>Aspergillaceae</taxon>
        <taxon>Penicillium</taxon>
    </lineage>
</organism>
<keyword evidence="2" id="KW-1185">Reference proteome</keyword>
<dbReference type="AlphaFoldDB" id="A0A0G4NTY6"/>
<gene>
    <name evidence="1" type="ORF">PCAMFM013_S001g000521</name>
</gene>
<dbReference type="Proteomes" id="UP000053732">
    <property type="component" value="Unassembled WGS sequence"/>
</dbReference>
<protein>
    <submittedName>
        <fullName evidence="1">Str. FM013</fullName>
    </submittedName>
</protein>
<evidence type="ECO:0000313" key="1">
    <source>
        <dbReference type="EMBL" id="CRL17561.1"/>
    </source>
</evidence>
<accession>A0A0G4NTY6</accession>
<proteinExistence type="predicted"/>
<dbReference type="EMBL" id="HG793134">
    <property type="protein sequence ID" value="CRL17561.1"/>
    <property type="molecule type" value="Genomic_DNA"/>
</dbReference>
<name>A0A0G4NTY6_PENC3</name>
<evidence type="ECO:0000313" key="2">
    <source>
        <dbReference type="Proteomes" id="UP000053732"/>
    </source>
</evidence>
<sequence>MAASGVYSRQHPLTPLLGARGSVGVFPACEFLPIGLGLNSSCPAPQRSLFSSAVQCLS</sequence>